<proteinExistence type="predicted"/>
<name>A0A6J5CHT8_9BURK</name>
<dbReference type="Proteomes" id="UP000494249">
    <property type="component" value="Unassembled WGS sequence"/>
</dbReference>
<sequence length="219" mass="25139">MTTPPDTPDRHPFAASTDAGPVRQHDHDRQARIDRALSVDAEKPDRPDNWRARFQQSVDRLAESLVQIDEQISETNQMLHRTQGVRAGKISVRFLCLQRFDQDKPTRDRVPAVVLWHGRKGQPATRYRIIPRSERYVRLRRKGANDEATKQLLRMLQELMAQRAKVEACYVRLAAAATQICGSTHNMLRRMESSLNELNASFIERDYARADDRQPGGDA</sequence>
<gene>
    <name evidence="2" type="ORF">LMG22037_06161</name>
</gene>
<dbReference type="RefSeq" id="WP_175145529.1">
    <property type="nucleotide sequence ID" value="NZ_CADFGL010000052.1"/>
</dbReference>
<organism evidence="2 3">
    <name type="scientific">Paraburkholderia phenoliruptrix</name>
    <dbReference type="NCBI Taxonomy" id="252970"/>
    <lineage>
        <taxon>Bacteria</taxon>
        <taxon>Pseudomonadati</taxon>
        <taxon>Pseudomonadota</taxon>
        <taxon>Betaproteobacteria</taxon>
        <taxon>Burkholderiales</taxon>
        <taxon>Burkholderiaceae</taxon>
        <taxon>Paraburkholderia</taxon>
    </lineage>
</organism>
<evidence type="ECO:0000256" key="1">
    <source>
        <dbReference type="SAM" id="MobiDB-lite"/>
    </source>
</evidence>
<accession>A0A6J5CHT8</accession>
<dbReference type="EMBL" id="CADIKB010000056">
    <property type="protein sequence ID" value="CAB3737586.1"/>
    <property type="molecule type" value="Genomic_DNA"/>
</dbReference>
<dbReference type="AlphaFoldDB" id="A0A6J5CHT8"/>
<reference evidence="2 3" key="1">
    <citation type="submission" date="2020-04" db="EMBL/GenBank/DDBJ databases">
        <authorList>
            <person name="De Canck E."/>
        </authorList>
    </citation>
    <scope>NUCLEOTIDE SEQUENCE [LARGE SCALE GENOMIC DNA]</scope>
    <source>
        <strain evidence="2 3">LMG 22037</strain>
    </source>
</reference>
<evidence type="ECO:0000313" key="2">
    <source>
        <dbReference type="EMBL" id="CAB3737586.1"/>
    </source>
</evidence>
<protein>
    <submittedName>
        <fullName evidence="2">Uncharacterized protein</fullName>
    </submittedName>
</protein>
<evidence type="ECO:0000313" key="3">
    <source>
        <dbReference type="Proteomes" id="UP000494249"/>
    </source>
</evidence>
<feature type="region of interest" description="Disordered" evidence="1">
    <location>
        <begin position="1"/>
        <end position="29"/>
    </location>
</feature>